<feature type="transmembrane region" description="Helical" evidence="11">
    <location>
        <begin position="321"/>
        <end position="345"/>
    </location>
</feature>
<dbReference type="PANTHER" id="PTHR45620:SF1">
    <property type="entry name" value="G-PROTEIN COUPLED RECEPTORS FAMILY 2 PROFILE 2 DOMAIN-CONTAINING PROTEIN"/>
    <property type="match status" value="1"/>
</dbReference>
<dbReference type="SUPFAM" id="SSF81321">
    <property type="entry name" value="Family A G protein-coupled receptor-like"/>
    <property type="match status" value="1"/>
</dbReference>
<feature type="transmembrane region" description="Helical" evidence="11">
    <location>
        <begin position="190"/>
        <end position="209"/>
    </location>
</feature>
<dbReference type="Gene3D" id="1.20.1070.10">
    <property type="entry name" value="Rhodopsin 7-helix transmembrane proteins"/>
    <property type="match status" value="1"/>
</dbReference>
<evidence type="ECO:0000256" key="2">
    <source>
        <dbReference type="ARBA" id="ARBA00005314"/>
    </source>
</evidence>
<feature type="transmembrane region" description="Helical" evidence="11">
    <location>
        <begin position="280"/>
        <end position="301"/>
    </location>
</feature>
<keyword evidence="7 11" id="KW-0472">Membrane</keyword>
<dbReference type="PROSITE" id="PS50261">
    <property type="entry name" value="G_PROTEIN_RECEP_F2_4"/>
    <property type="match status" value="1"/>
</dbReference>
<dbReference type="PROSITE" id="PS50227">
    <property type="entry name" value="G_PROTEIN_RECEP_F2_3"/>
    <property type="match status" value="1"/>
</dbReference>
<dbReference type="GeneID" id="101853606"/>
<accession>A0ABM0JGZ6</accession>
<dbReference type="InterPro" id="IPR000832">
    <property type="entry name" value="GPCR_2_secretin-like"/>
</dbReference>
<dbReference type="Gene3D" id="4.10.1240.10">
    <property type="entry name" value="GPCR, family 2, extracellular hormone receptor domain"/>
    <property type="match status" value="1"/>
</dbReference>
<sequence length="677" mass="75979">MAPRGTQAVFLRIFSMLLVAVSASATEKNEASGMTEHQLQQRFKLFKAWQRCNASITNATKPAEGSGLYCKPVWDNVMCWPEYVPAGQMKSQPCADYIEGFNPFAKAKRMCTESGDWDMHPDDDINSTWTDFSECTRKVTLVAPIIEEHMPIISKISTVGYSISFASLTVATFIMVYFRKLHCQRNTIHINLFISFILRSVISLLRNSLLVKGFALPTDIRHADDGSIIFIQESTHWECKLLNTLWQYALGANYMWIFVEGLYLHTLIFFAVFSQSMRFFSLYIIIGWVFPLIFVIIWMMLRIFENNVLCWNTHEMNFYWVLNAPIVASISINLFFFLNIIRVLFTKIRDCNTRDPRRYRKLAKSTLVLIPLFGVYYIFFIVLSNLREPKVAVVTLYLEMTVNSFQGTVVAFLFCFLNGEVRTEIMKKWHRHWLRRQSVVSGRSSRACSTTSYFLRDRPSMSHGIPLTEGHSPPRSPNNATAVASTSVHDLGTANSLNTCGASSTQGFHKVASMPKMAANSNSPKVKAIPRVSSSPKVTFNCSDNLADSAVSPPLSSSPGSALSFKARPLSASNNNNEAGATKEEMALLLKEGDNHNFSNQNPEIKDSNGTDQYSIKTMPTAAPQKGLSLAKDSRVLKPRNGAEEGRSTLKHVSSKNGLPPLTDVKEDVSETSPMVN</sequence>
<keyword evidence="15" id="KW-1185">Reference proteome</keyword>
<keyword evidence="8 16" id="KW-0675">Receptor</keyword>
<feature type="transmembrane region" description="Helical" evidence="11">
    <location>
        <begin position="159"/>
        <end position="178"/>
    </location>
</feature>
<dbReference type="InterPro" id="IPR036445">
    <property type="entry name" value="GPCR_2_extracell_dom_sf"/>
</dbReference>
<feature type="region of interest" description="Disordered" evidence="10">
    <location>
        <begin position="598"/>
        <end position="677"/>
    </location>
</feature>
<evidence type="ECO:0000256" key="4">
    <source>
        <dbReference type="ARBA" id="ARBA00022692"/>
    </source>
</evidence>
<feature type="transmembrane region" description="Helical" evidence="11">
    <location>
        <begin position="366"/>
        <end position="384"/>
    </location>
</feature>
<evidence type="ECO:0000256" key="9">
    <source>
        <dbReference type="ARBA" id="ARBA00023224"/>
    </source>
</evidence>
<keyword evidence="6" id="KW-0297">G-protein coupled receptor</keyword>
<dbReference type="SUPFAM" id="SSF111418">
    <property type="entry name" value="Hormone receptor domain"/>
    <property type="match status" value="1"/>
</dbReference>
<comment type="similarity">
    <text evidence="2">Belongs to the G-protein coupled receptor 2 family.</text>
</comment>
<dbReference type="InterPro" id="IPR017981">
    <property type="entry name" value="GPCR_2-like_7TM"/>
</dbReference>
<dbReference type="InterPro" id="IPR001879">
    <property type="entry name" value="GPCR_2_extracellular_dom"/>
</dbReference>
<organism evidence="15 17">
    <name type="scientific">Aplysia californica</name>
    <name type="common">California sea hare</name>
    <dbReference type="NCBI Taxonomy" id="6500"/>
    <lineage>
        <taxon>Eukaryota</taxon>
        <taxon>Metazoa</taxon>
        <taxon>Spiralia</taxon>
        <taxon>Lophotrochozoa</taxon>
        <taxon>Mollusca</taxon>
        <taxon>Gastropoda</taxon>
        <taxon>Heterobranchia</taxon>
        <taxon>Euthyneura</taxon>
        <taxon>Tectipleura</taxon>
        <taxon>Aplysiida</taxon>
        <taxon>Aplysioidea</taxon>
        <taxon>Aplysiidae</taxon>
        <taxon>Aplysia</taxon>
    </lineage>
</organism>
<dbReference type="Pfam" id="PF00002">
    <property type="entry name" value="7tm_2"/>
    <property type="match status" value="1"/>
</dbReference>
<feature type="chain" id="PRO_5045021081" evidence="12">
    <location>
        <begin position="24"/>
        <end position="677"/>
    </location>
</feature>
<dbReference type="SMART" id="SM00008">
    <property type="entry name" value="HormR"/>
    <property type="match status" value="1"/>
</dbReference>
<evidence type="ECO:0000313" key="16">
    <source>
        <dbReference type="RefSeq" id="XP_005093469.1"/>
    </source>
</evidence>
<evidence type="ECO:0000256" key="11">
    <source>
        <dbReference type="SAM" id="Phobius"/>
    </source>
</evidence>
<feature type="transmembrane region" description="Helical" evidence="11">
    <location>
        <begin position="254"/>
        <end position="273"/>
    </location>
</feature>
<feature type="domain" description="G-protein coupled receptors family 2 profile 2" evidence="14">
    <location>
        <begin position="153"/>
        <end position="418"/>
    </location>
</feature>
<feature type="transmembrane region" description="Helical" evidence="11">
    <location>
        <begin position="404"/>
        <end position="421"/>
    </location>
</feature>
<dbReference type="InterPro" id="IPR050332">
    <property type="entry name" value="GPCR_2"/>
</dbReference>
<keyword evidence="5 11" id="KW-1133">Transmembrane helix</keyword>
<evidence type="ECO:0000256" key="3">
    <source>
        <dbReference type="ARBA" id="ARBA00022475"/>
    </source>
</evidence>
<evidence type="ECO:0000256" key="5">
    <source>
        <dbReference type="ARBA" id="ARBA00022989"/>
    </source>
</evidence>
<dbReference type="PRINTS" id="PR00249">
    <property type="entry name" value="GPCRSECRETIN"/>
</dbReference>
<reference evidence="16 17" key="1">
    <citation type="submission" date="2025-05" db="UniProtKB">
        <authorList>
            <consortium name="RefSeq"/>
        </authorList>
    </citation>
    <scope>IDENTIFICATION</scope>
</reference>
<protein>
    <submittedName>
        <fullName evidence="16 17">Secretin receptor</fullName>
    </submittedName>
</protein>
<dbReference type="Pfam" id="PF02793">
    <property type="entry name" value="HRM"/>
    <property type="match status" value="1"/>
</dbReference>
<evidence type="ECO:0000256" key="10">
    <source>
        <dbReference type="SAM" id="MobiDB-lite"/>
    </source>
</evidence>
<evidence type="ECO:0000256" key="7">
    <source>
        <dbReference type="ARBA" id="ARBA00023136"/>
    </source>
</evidence>
<evidence type="ECO:0000256" key="8">
    <source>
        <dbReference type="ARBA" id="ARBA00023170"/>
    </source>
</evidence>
<dbReference type="PANTHER" id="PTHR45620">
    <property type="entry name" value="PDF RECEPTOR-LIKE PROTEIN-RELATED"/>
    <property type="match status" value="1"/>
</dbReference>
<gene>
    <name evidence="16 17" type="primary">LOC101853606</name>
</gene>
<keyword evidence="12" id="KW-0732">Signal</keyword>
<keyword evidence="4 11" id="KW-0812">Transmembrane</keyword>
<proteinExistence type="inferred from homology"/>
<keyword evidence="3" id="KW-1003">Cell membrane</keyword>
<evidence type="ECO:0000259" key="13">
    <source>
        <dbReference type="PROSITE" id="PS50227"/>
    </source>
</evidence>
<comment type="subcellular location">
    <subcellularLocation>
        <location evidence="1">Cell membrane</location>
        <topology evidence="1">Multi-pass membrane protein</topology>
    </subcellularLocation>
</comment>
<dbReference type="RefSeq" id="XP_005093469.1">
    <property type="nucleotide sequence ID" value="XM_005093412.3"/>
</dbReference>
<feature type="compositionally biased region" description="Basic and acidic residues" evidence="10">
    <location>
        <begin position="632"/>
        <end position="648"/>
    </location>
</feature>
<dbReference type="RefSeq" id="XP_005093470.1">
    <property type="nucleotide sequence ID" value="XM_005093413.3"/>
</dbReference>
<keyword evidence="9" id="KW-0807">Transducer</keyword>
<dbReference type="Proteomes" id="UP000694888">
    <property type="component" value="Unplaced"/>
</dbReference>
<evidence type="ECO:0000313" key="15">
    <source>
        <dbReference type="Proteomes" id="UP000694888"/>
    </source>
</evidence>
<evidence type="ECO:0000256" key="6">
    <source>
        <dbReference type="ARBA" id="ARBA00023040"/>
    </source>
</evidence>
<name>A0ABM0JGZ6_APLCA</name>
<evidence type="ECO:0000259" key="14">
    <source>
        <dbReference type="PROSITE" id="PS50261"/>
    </source>
</evidence>
<evidence type="ECO:0000256" key="1">
    <source>
        <dbReference type="ARBA" id="ARBA00004651"/>
    </source>
</evidence>
<evidence type="ECO:0000256" key="12">
    <source>
        <dbReference type="SAM" id="SignalP"/>
    </source>
</evidence>
<feature type="domain" description="G-protein coupled receptors family 2 profile 1" evidence="13">
    <location>
        <begin position="51"/>
        <end position="139"/>
    </location>
</feature>
<feature type="signal peptide" evidence="12">
    <location>
        <begin position="1"/>
        <end position="23"/>
    </location>
</feature>
<evidence type="ECO:0000313" key="17">
    <source>
        <dbReference type="RefSeq" id="XP_005093470.1"/>
    </source>
</evidence>